<keyword evidence="3" id="KW-1185">Reference proteome</keyword>
<dbReference type="AlphaFoldDB" id="A8MGZ7"/>
<dbReference type="HOGENOM" id="CLU_1591141_0_0_9"/>
<evidence type="ECO:0008006" key="4">
    <source>
        <dbReference type="Google" id="ProtNLM"/>
    </source>
</evidence>
<accession>A8MGZ7</accession>
<keyword evidence="1" id="KW-0732">Signal</keyword>
<proteinExistence type="predicted"/>
<sequence length="167" mass="18956">MKKALCILIILASIPFIFAGCTSGREPENSIMDDNTNLTGSLLNKNEKNRDELTLVELKNILESSNMIEVKDINGQIIGKVMEGKKINQIVENIYEFKADTDHQYSSEENVLATINFYPSNHEAIYGLIKEKFIYIEGYYFTSKNSDIKKIIDYFNINTEGEPVVGD</sequence>
<evidence type="ECO:0000256" key="1">
    <source>
        <dbReference type="SAM" id="SignalP"/>
    </source>
</evidence>
<reference evidence="3" key="1">
    <citation type="submission" date="2007-10" db="EMBL/GenBank/DDBJ databases">
        <title>Complete genome of Alkaliphilus oremlandii OhILAs.</title>
        <authorList>
            <person name="Copeland A."/>
            <person name="Lucas S."/>
            <person name="Lapidus A."/>
            <person name="Barry K."/>
            <person name="Detter J.C."/>
            <person name="Glavina del Rio T."/>
            <person name="Hammon N."/>
            <person name="Israni S."/>
            <person name="Dalin E."/>
            <person name="Tice H."/>
            <person name="Pitluck S."/>
            <person name="Chain P."/>
            <person name="Malfatti S."/>
            <person name="Shin M."/>
            <person name="Vergez L."/>
            <person name="Schmutz J."/>
            <person name="Larimer F."/>
            <person name="Land M."/>
            <person name="Hauser L."/>
            <person name="Kyrpides N."/>
            <person name="Mikhailova N."/>
            <person name="Stolz J.F."/>
            <person name="Dawson A."/>
            <person name="Fisher E."/>
            <person name="Crable B."/>
            <person name="Perera E."/>
            <person name="Lisak J."/>
            <person name="Ranganathan M."/>
            <person name="Basu P."/>
            <person name="Richardson P."/>
        </authorList>
    </citation>
    <scope>NUCLEOTIDE SEQUENCE [LARGE SCALE GENOMIC DNA]</scope>
    <source>
        <strain evidence="3">OhILAs</strain>
    </source>
</reference>
<evidence type="ECO:0000313" key="2">
    <source>
        <dbReference type="EMBL" id="ABW18884.1"/>
    </source>
</evidence>
<dbReference type="EMBL" id="CP000853">
    <property type="protein sequence ID" value="ABW18884.1"/>
    <property type="molecule type" value="Genomic_DNA"/>
</dbReference>
<gene>
    <name evidence="2" type="ordered locus">Clos_1339</name>
</gene>
<dbReference type="PROSITE" id="PS51257">
    <property type="entry name" value="PROKAR_LIPOPROTEIN"/>
    <property type="match status" value="1"/>
</dbReference>
<organism evidence="2 3">
    <name type="scientific">Alkaliphilus oremlandii (strain OhILAs)</name>
    <name type="common">Clostridium oremlandii (strain OhILAs)</name>
    <dbReference type="NCBI Taxonomy" id="350688"/>
    <lineage>
        <taxon>Bacteria</taxon>
        <taxon>Bacillati</taxon>
        <taxon>Bacillota</taxon>
        <taxon>Clostridia</taxon>
        <taxon>Peptostreptococcales</taxon>
        <taxon>Natronincolaceae</taxon>
        <taxon>Alkaliphilus</taxon>
    </lineage>
</organism>
<dbReference type="KEGG" id="aoe:Clos_1339"/>
<feature type="chain" id="PRO_5039374826" description="Lipoprotein" evidence="1">
    <location>
        <begin position="20"/>
        <end position="167"/>
    </location>
</feature>
<evidence type="ECO:0000313" key="3">
    <source>
        <dbReference type="Proteomes" id="UP000000269"/>
    </source>
</evidence>
<dbReference type="Proteomes" id="UP000000269">
    <property type="component" value="Chromosome"/>
</dbReference>
<feature type="signal peptide" evidence="1">
    <location>
        <begin position="1"/>
        <end position="19"/>
    </location>
</feature>
<protein>
    <recommendedName>
        <fullName evidence="4">Lipoprotein</fullName>
    </recommendedName>
</protein>
<dbReference type="OrthoDB" id="1956661at2"/>
<name>A8MGZ7_ALKOO</name>